<feature type="compositionally biased region" description="Basic and acidic residues" evidence="1">
    <location>
        <begin position="55"/>
        <end position="65"/>
    </location>
</feature>
<evidence type="ECO:0000256" key="1">
    <source>
        <dbReference type="SAM" id="MobiDB-lite"/>
    </source>
</evidence>
<evidence type="ECO:0000313" key="3">
    <source>
        <dbReference type="Proteomes" id="UP000230750"/>
    </source>
</evidence>
<evidence type="ECO:0000313" key="2">
    <source>
        <dbReference type="EMBL" id="PIK32931.1"/>
    </source>
</evidence>
<keyword evidence="3" id="KW-1185">Reference proteome</keyword>
<dbReference type="EMBL" id="MRZV01002946">
    <property type="protein sequence ID" value="PIK32931.1"/>
    <property type="molecule type" value="Genomic_DNA"/>
</dbReference>
<gene>
    <name evidence="2" type="ORF">BSL78_30256</name>
</gene>
<organism evidence="2 3">
    <name type="scientific">Stichopus japonicus</name>
    <name type="common">Sea cucumber</name>
    <dbReference type="NCBI Taxonomy" id="307972"/>
    <lineage>
        <taxon>Eukaryota</taxon>
        <taxon>Metazoa</taxon>
        <taxon>Echinodermata</taxon>
        <taxon>Eleutherozoa</taxon>
        <taxon>Echinozoa</taxon>
        <taxon>Holothuroidea</taxon>
        <taxon>Aspidochirotacea</taxon>
        <taxon>Aspidochirotida</taxon>
        <taxon>Stichopodidae</taxon>
        <taxon>Apostichopus</taxon>
    </lineage>
</organism>
<accession>A0A2G8JB17</accession>
<sequence>MSRDSQILSKGEGSDCCAQEQFSNPVVRHQRSAPAMAVRRHADTNASTSNPGMRPKSEMTRRTDRYPFSGRSRRVHSSTGGRYNFDQPATPRSAQSPRVKPGQFYRTGVPSINTVPREGEQEYIKISHQIPSPYHPLGHETPSAMLDEGDGGGPVLLTWKHERFRVEFECAQRGR</sequence>
<name>A0A2G8JB17_STIJA</name>
<reference evidence="2 3" key="1">
    <citation type="journal article" date="2017" name="PLoS Biol.">
        <title>The sea cucumber genome provides insights into morphological evolution and visceral regeneration.</title>
        <authorList>
            <person name="Zhang X."/>
            <person name="Sun L."/>
            <person name="Yuan J."/>
            <person name="Sun Y."/>
            <person name="Gao Y."/>
            <person name="Zhang L."/>
            <person name="Li S."/>
            <person name="Dai H."/>
            <person name="Hamel J.F."/>
            <person name="Liu C."/>
            <person name="Yu Y."/>
            <person name="Liu S."/>
            <person name="Lin W."/>
            <person name="Guo K."/>
            <person name="Jin S."/>
            <person name="Xu P."/>
            <person name="Storey K.B."/>
            <person name="Huan P."/>
            <person name="Zhang T."/>
            <person name="Zhou Y."/>
            <person name="Zhang J."/>
            <person name="Lin C."/>
            <person name="Li X."/>
            <person name="Xing L."/>
            <person name="Huo D."/>
            <person name="Sun M."/>
            <person name="Wang L."/>
            <person name="Mercier A."/>
            <person name="Li F."/>
            <person name="Yang H."/>
            <person name="Xiang J."/>
        </authorList>
    </citation>
    <scope>NUCLEOTIDE SEQUENCE [LARGE SCALE GENOMIC DNA]</scope>
    <source>
        <strain evidence="2">Shaxun</strain>
        <tissue evidence="2">Muscle</tissue>
    </source>
</reference>
<feature type="region of interest" description="Disordered" evidence="1">
    <location>
        <begin position="1"/>
        <end position="112"/>
    </location>
</feature>
<dbReference type="OrthoDB" id="10027994at2759"/>
<dbReference type="Proteomes" id="UP000230750">
    <property type="component" value="Unassembled WGS sequence"/>
</dbReference>
<proteinExistence type="predicted"/>
<protein>
    <submittedName>
        <fullName evidence="2">Uncharacterized protein</fullName>
    </submittedName>
</protein>
<comment type="caution">
    <text evidence="2">The sequence shown here is derived from an EMBL/GenBank/DDBJ whole genome shotgun (WGS) entry which is preliminary data.</text>
</comment>
<dbReference type="AlphaFoldDB" id="A0A2G8JB17"/>